<dbReference type="GO" id="GO:0000272">
    <property type="term" value="P:polysaccharide catabolic process"/>
    <property type="evidence" value="ECO:0007669"/>
    <property type="project" value="UniProtKB-KW"/>
</dbReference>
<dbReference type="PROSITE" id="PS51166">
    <property type="entry name" value="CBM20"/>
    <property type="match status" value="1"/>
</dbReference>
<keyword evidence="4 9" id="KW-0378">Hydrolase</keyword>
<dbReference type="InterPro" id="IPR013784">
    <property type="entry name" value="Carb-bd-like_fold"/>
</dbReference>
<dbReference type="Pfam" id="PF00723">
    <property type="entry name" value="Glyco_hydro_15"/>
    <property type="match status" value="1"/>
</dbReference>
<keyword evidence="6 9" id="KW-0119">Carbohydrate metabolism</keyword>
<dbReference type="InterPro" id="IPR011613">
    <property type="entry name" value="GH15-like"/>
</dbReference>
<evidence type="ECO:0000256" key="5">
    <source>
        <dbReference type="ARBA" id="ARBA00023180"/>
    </source>
</evidence>
<evidence type="ECO:0000256" key="10">
    <source>
        <dbReference type="PIRSR" id="PIRSR001031-1"/>
    </source>
</evidence>
<dbReference type="InterPro" id="IPR000165">
    <property type="entry name" value="Glucoamylase"/>
</dbReference>
<dbReference type="PROSITE" id="PS00820">
    <property type="entry name" value="GLUCOAMYLASE"/>
    <property type="match status" value="1"/>
</dbReference>
<dbReference type="PANTHER" id="PTHR31616:SF12">
    <property type="entry name" value="GLUCOAMYLASE"/>
    <property type="match status" value="1"/>
</dbReference>
<keyword evidence="8 9" id="KW-0624">Polysaccharide degradation</keyword>
<protein>
    <recommendedName>
        <fullName evidence="9">Glucoamylase</fullName>
        <ecNumber evidence="9">3.2.1.3</ecNumber>
    </recommendedName>
    <alternativeName>
        <fullName evidence="9">1,4-alpha-D-glucan glucohydrolase</fullName>
    </alternativeName>
    <alternativeName>
        <fullName evidence="9">Glucan 1,4-alpha-glucosidase</fullName>
    </alternativeName>
</protein>
<dbReference type="EMBL" id="JASWJB010000146">
    <property type="protein sequence ID" value="KAK2595016.1"/>
    <property type="molecule type" value="Genomic_DNA"/>
</dbReference>
<dbReference type="Gene3D" id="1.50.10.10">
    <property type="match status" value="1"/>
</dbReference>
<dbReference type="PRINTS" id="PR00736">
    <property type="entry name" value="GLHYDRLASE15"/>
</dbReference>
<dbReference type="FunFam" id="1.50.10.10:FF:000018">
    <property type="entry name" value="Glucoamylase"/>
    <property type="match status" value="1"/>
</dbReference>
<organism evidence="13 14">
    <name type="scientific">Conoideocrella luteorostrata</name>
    <dbReference type="NCBI Taxonomy" id="1105319"/>
    <lineage>
        <taxon>Eukaryota</taxon>
        <taxon>Fungi</taxon>
        <taxon>Dikarya</taxon>
        <taxon>Ascomycota</taxon>
        <taxon>Pezizomycotina</taxon>
        <taxon>Sordariomycetes</taxon>
        <taxon>Hypocreomycetidae</taxon>
        <taxon>Hypocreales</taxon>
        <taxon>Clavicipitaceae</taxon>
        <taxon>Conoideocrella</taxon>
    </lineage>
</organism>
<name>A0AAJ0FS79_9HYPO</name>
<dbReference type="GO" id="GO:0000324">
    <property type="term" value="C:fungal-type vacuole"/>
    <property type="evidence" value="ECO:0007669"/>
    <property type="project" value="TreeGrafter"/>
</dbReference>
<evidence type="ECO:0000256" key="11">
    <source>
        <dbReference type="PIRSR" id="PIRSR001031-2"/>
    </source>
</evidence>
<keyword evidence="14" id="KW-1185">Reference proteome</keyword>
<evidence type="ECO:0000256" key="9">
    <source>
        <dbReference type="PIRNR" id="PIRNR001031"/>
    </source>
</evidence>
<reference evidence="13" key="1">
    <citation type="submission" date="2023-06" db="EMBL/GenBank/DDBJ databases">
        <title>Conoideocrella luteorostrata (Hypocreales: Clavicipitaceae), a potential biocontrol fungus for elongate hemlock scale in United States Christmas tree production areas.</title>
        <authorList>
            <person name="Barrett H."/>
            <person name="Lovett B."/>
            <person name="Macias A.M."/>
            <person name="Stajich J.E."/>
            <person name="Kasson M.T."/>
        </authorList>
    </citation>
    <scope>NUCLEOTIDE SEQUENCE</scope>
    <source>
        <strain evidence="13">ARSEF 14590</strain>
    </source>
</reference>
<comment type="catalytic activity">
    <reaction evidence="1 9">
        <text>Hydrolysis of terminal (1-&gt;4)-linked alpha-D-glucose residues successively from non-reducing ends of the chains with release of beta-D-glucose.</text>
        <dbReference type="EC" id="3.2.1.3"/>
    </reaction>
</comment>
<dbReference type="AlphaFoldDB" id="A0AAJ0FS79"/>
<evidence type="ECO:0000256" key="7">
    <source>
        <dbReference type="ARBA" id="ARBA00023295"/>
    </source>
</evidence>
<evidence type="ECO:0000256" key="3">
    <source>
        <dbReference type="ARBA" id="ARBA00022729"/>
    </source>
</evidence>
<evidence type="ECO:0000256" key="6">
    <source>
        <dbReference type="ARBA" id="ARBA00023277"/>
    </source>
</evidence>
<dbReference type="InterPro" id="IPR046966">
    <property type="entry name" value="Glucoamylase_active_site"/>
</dbReference>
<evidence type="ECO:0000259" key="12">
    <source>
        <dbReference type="PROSITE" id="PS51166"/>
    </source>
</evidence>
<comment type="similarity">
    <text evidence="2 9">Belongs to the glycosyl hydrolase 15 family.</text>
</comment>
<feature type="active site" description="Proton donor" evidence="10">
    <location>
        <position position="254"/>
    </location>
</feature>
<gene>
    <name evidence="13" type="ORF">QQS21_007270</name>
</gene>
<keyword evidence="3" id="KW-0732">Signal</keyword>
<proteinExistence type="inferred from homology"/>
<dbReference type="Proteomes" id="UP001251528">
    <property type="component" value="Unassembled WGS sequence"/>
</dbReference>
<dbReference type="InterPro" id="IPR034836">
    <property type="entry name" value="CBM20_glucoamylase"/>
</dbReference>
<dbReference type="PANTHER" id="PTHR31616">
    <property type="entry name" value="TREHALASE"/>
    <property type="match status" value="1"/>
</dbReference>
<dbReference type="PIRSF" id="PIRSF001031">
    <property type="entry name" value="Glu-a-glcsd_SBD"/>
    <property type="match status" value="1"/>
</dbReference>
<evidence type="ECO:0000256" key="1">
    <source>
        <dbReference type="ARBA" id="ARBA00001863"/>
    </source>
</evidence>
<dbReference type="SMART" id="SM01065">
    <property type="entry name" value="CBM_2"/>
    <property type="match status" value="1"/>
</dbReference>
<evidence type="ECO:0000256" key="8">
    <source>
        <dbReference type="ARBA" id="ARBA00023326"/>
    </source>
</evidence>
<dbReference type="InterPro" id="IPR008291">
    <property type="entry name" value="Glucoamylase_SBD"/>
</dbReference>
<dbReference type="EC" id="3.2.1.3" evidence="9"/>
<accession>A0AAJ0FS79</accession>
<dbReference type="InterPro" id="IPR002044">
    <property type="entry name" value="CBM20"/>
</dbReference>
<dbReference type="Pfam" id="PF00686">
    <property type="entry name" value="CBM_20"/>
    <property type="match status" value="1"/>
</dbReference>
<sequence>MSIYIDINGPRDLDGFHQNFESHQGHLQSHPQSQDNSHIWSVPSLGANMIKNLLATLAVTGLCLDNTAASPGRLRCRDVSDFVTKQSAVSIKGVLANIGSDGSKAQGAAAGVVVASPSRSDPDYWYTWTRDSALTFKVLVERFTAGDKTLQPKIQQYIAAQAKLQSISNPSDGPDSGGLGEPKFNVDLSAFTGPWGRPQRDGPPLRATALTIYANWLLANGGQTEATNTVWPVISKDLDYAVQYWNRTGFDLWEEVNGSSFFTIAATHRALVEGAALAKALGKDCPNCVATASQALCFAQTFWVDGYIDSNINVNDGRTGKDVNSIISSIHTFDPTAACTDSTFQPCSARALANHKAVVDSFRAIYGVNNGRTAGQAAAVGRYSEDVYYKGNPWYLATLAAAEQLYAAAYQWNKLGSITVNSVSLPFFKDLLPSIATGIFAKDSDTFKSIIKAVTTYADGFVAVVQQYTPSDGALAEQFDRNSGSPLSAVHLTWSYAAFVSAADRRAGILPASWGEPTSNTVPAVCSAAPSCDSTMTFNVKVATQYGENIFLTGSLSELKNWSPSDAIPLSANKYTPDSPVWSVDVKVPAATKFEYKYIKKTGSGSIVWLGDPNISGTSSTGCGSSGAFNDVWR</sequence>
<evidence type="ECO:0000256" key="2">
    <source>
        <dbReference type="ARBA" id="ARBA00006188"/>
    </source>
</evidence>
<keyword evidence="5" id="KW-0325">Glycoprotein</keyword>
<dbReference type="SUPFAM" id="SSF49452">
    <property type="entry name" value="Starch-binding domain-like"/>
    <property type="match status" value="1"/>
</dbReference>
<dbReference type="InterPro" id="IPR008928">
    <property type="entry name" value="6-hairpin_glycosidase_sf"/>
</dbReference>
<dbReference type="InterPro" id="IPR012341">
    <property type="entry name" value="6hp_glycosidase-like_sf"/>
</dbReference>
<dbReference type="SUPFAM" id="SSF48208">
    <property type="entry name" value="Six-hairpin glycosidases"/>
    <property type="match status" value="1"/>
</dbReference>
<feature type="domain" description="CBM20" evidence="12">
    <location>
        <begin position="528"/>
        <end position="634"/>
    </location>
</feature>
<dbReference type="GO" id="GO:2001070">
    <property type="term" value="F:starch binding"/>
    <property type="evidence" value="ECO:0007669"/>
    <property type="project" value="InterPro"/>
</dbReference>
<keyword evidence="7 9" id="KW-0326">Glycosidase</keyword>
<evidence type="ECO:0000313" key="14">
    <source>
        <dbReference type="Proteomes" id="UP001251528"/>
    </source>
</evidence>
<dbReference type="InterPro" id="IPR013783">
    <property type="entry name" value="Ig-like_fold"/>
</dbReference>
<comment type="caution">
    <text evidence="13">The sequence shown here is derived from an EMBL/GenBank/DDBJ whole genome shotgun (WGS) entry which is preliminary data.</text>
</comment>
<evidence type="ECO:0000313" key="13">
    <source>
        <dbReference type="EMBL" id="KAK2595016.1"/>
    </source>
</evidence>
<feature type="active site" description="Proton acceptor" evidence="10">
    <location>
        <position position="251"/>
    </location>
</feature>
<evidence type="ECO:0000256" key="4">
    <source>
        <dbReference type="ARBA" id="ARBA00022801"/>
    </source>
</evidence>
<dbReference type="CDD" id="cd05811">
    <property type="entry name" value="CBM20_glucoamylase"/>
    <property type="match status" value="1"/>
</dbReference>
<feature type="binding site" evidence="11">
    <location>
        <position position="195"/>
    </location>
    <ligand>
        <name>substrate</name>
    </ligand>
</feature>
<dbReference type="Gene3D" id="2.60.40.10">
    <property type="entry name" value="Immunoglobulins"/>
    <property type="match status" value="1"/>
</dbReference>
<dbReference type="GO" id="GO:0004339">
    <property type="term" value="F:glucan 1,4-alpha-glucosidase activity"/>
    <property type="evidence" value="ECO:0007669"/>
    <property type="project" value="UniProtKB-EC"/>
</dbReference>